<dbReference type="EMBL" id="JAEKJA010000015">
    <property type="protein sequence ID" value="MBJ3777474.1"/>
    <property type="molecule type" value="Genomic_DNA"/>
</dbReference>
<gene>
    <name evidence="3" type="ORF">JCR33_17330</name>
</gene>
<evidence type="ECO:0000259" key="2">
    <source>
        <dbReference type="Pfam" id="PF14145"/>
    </source>
</evidence>
<dbReference type="RefSeq" id="WP_198883373.1">
    <property type="nucleotide sequence ID" value="NZ_JAEKJA010000015.1"/>
</dbReference>
<dbReference type="AlphaFoldDB" id="A0A934ITM1"/>
<feature type="transmembrane region" description="Helical" evidence="1">
    <location>
        <begin position="24"/>
        <end position="46"/>
    </location>
</feature>
<organism evidence="3 4">
    <name type="scientific">Acuticoccus mangrovi</name>
    <dbReference type="NCBI Taxonomy" id="2796142"/>
    <lineage>
        <taxon>Bacteria</taxon>
        <taxon>Pseudomonadati</taxon>
        <taxon>Pseudomonadota</taxon>
        <taxon>Alphaproteobacteria</taxon>
        <taxon>Hyphomicrobiales</taxon>
        <taxon>Amorphaceae</taxon>
        <taxon>Acuticoccus</taxon>
    </lineage>
</organism>
<name>A0A934ITM1_9HYPH</name>
<dbReference type="InterPro" id="IPR025424">
    <property type="entry name" value="YrhK_domain"/>
</dbReference>
<dbReference type="Pfam" id="PF14145">
    <property type="entry name" value="YrhK"/>
    <property type="match status" value="1"/>
</dbReference>
<feature type="domain" description="YrhK" evidence="2">
    <location>
        <begin position="21"/>
        <end position="76"/>
    </location>
</feature>
<evidence type="ECO:0000313" key="4">
    <source>
        <dbReference type="Proteomes" id="UP000609531"/>
    </source>
</evidence>
<dbReference type="Proteomes" id="UP000609531">
    <property type="component" value="Unassembled WGS sequence"/>
</dbReference>
<feature type="transmembrane region" description="Helical" evidence="1">
    <location>
        <begin position="52"/>
        <end position="70"/>
    </location>
</feature>
<proteinExistence type="predicted"/>
<comment type="caution">
    <text evidence="3">The sequence shown here is derived from an EMBL/GenBank/DDBJ whole genome shotgun (WGS) entry which is preliminary data.</text>
</comment>
<evidence type="ECO:0000313" key="3">
    <source>
        <dbReference type="EMBL" id="MBJ3777474.1"/>
    </source>
</evidence>
<keyword evidence="1" id="KW-0472">Membrane</keyword>
<keyword evidence="1" id="KW-1133">Transmembrane helix</keyword>
<sequence length="90" mass="10259">MSLFHPDNATLSDRHNTVYARFEFARTVVDFLAAFCFVAGSILYFYPSLTTGGTWLFLIGSILFALKPTIKLCREIALRRMDVRAELPRP</sequence>
<evidence type="ECO:0000256" key="1">
    <source>
        <dbReference type="SAM" id="Phobius"/>
    </source>
</evidence>
<keyword evidence="1" id="KW-0812">Transmembrane</keyword>
<protein>
    <submittedName>
        <fullName evidence="3">YrhK family protein</fullName>
    </submittedName>
</protein>
<keyword evidence="4" id="KW-1185">Reference proteome</keyword>
<accession>A0A934ITM1</accession>
<reference evidence="3" key="1">
    <citation type="submission" date="2020-12" db="EMBL/GenBank/DDBJ databases">
        <title>Bacterial taxonomy.</title>
        <authorList>
            <person name="Pan X."/>
        </authorList>
    </citation>
    <scope>NUCLEOTIDE SEQUENCE</scope>
    <source>
        <strain evidence="3">B2012</strain>
    </source>
</reference>